<dbReference type="EMBL" id="MU007019">
    <property type="protein sequence ID" value="KAF2433681.1"/>
    <property type="molecule type" value="Genomic_DNA"/>
</dbReference>
<protein>
    <submittedName>
        <fullName evidence="3">Uncharacterized protein</fullName>
    </submittedName>
</protein>
<keyword evidence="2" id="KW-0732">Signal</keyword>
<gene>
    <name evidence="3" type="ORF">EJ08DRAFT_694168</name>
</gene>
<dbReference type="OrthoDB" id="3799394at2759"/>
<comment type="caution">
    <text evidence="3">The sequence shown here is derived from an EMBL/GenBank/DDBJ whole genome shotgun (WGS) entry which is preliminary data.</text>
</comment>
<feature type="region of interest" description="Disordered" evidence="1">
    <location>
        <begin position="254"/>
        <end position="273"/>
    </location>
</feature>
<feature type="region of interest" description="Disordered" evidence="1">
    <location>
        <begin position="159"/>
        <end position="181"/>
    </location>
</feature>
<dbReference type="Proteomes" id="UP000800235">
    <property type="component" value="Unassembled WGS sequence"/>
</dbReference>
<accession>A0A9P4NXR4</accession>
<dbReference type="AlphaFoldDB" id="A0A9P4NXR4"/>
<evidence type="ECO:0000313" key="4">
    <source>
        <dbReference type="Proteomes" id="UP000800235"/>
    </source>
</evidence>
<evidence type="ECO:0000256" key="2">
    <source>
        <dbReference type="SAM" id="SignalP"/>
    </source>
</evidence>
<name>A0A9P4NXR4_9PEZI</name>
<evidence type="ECO:0000256" key="1">
    <source>
        <dbReference type="SAM" id="MobiDB-lite"/>
    </source>
</evidence>
<organism evidence="3 4">
    <name type="scientific">Tothia fuscella</name>
    <dbReference type="NCBI Taxonomy" id="1048955"/>
    <lineage>
        <taxon>Eukaryota</taxon>
        <taxon>Fungi</taxon>
        <taxon>Dikarya</taxon>
        <taxon>Ascomycota</taxon>
        <taxon>Pezizomycotina</taxon>
        <taxon>Dothideomycetes</taxon>
        <taxon>Pleosporomycetidae</taxon>
        <taxon>Venturiales</taxon>
        <taxon>Cylindrosympodiaceae</taxon>
        <taxon>Tothia</taxon>
    </lineage>
</organism>
<reference evidence="3" key="1">
    <citation type="journal article" date="2020" name="Stud. Mycol.">
        <title>101 Dothideomycetes genomes: a test case for predicting lifestyles and emergence of pathogens.</title>
        <authorList>
            <person name="Haridas S."/>
            <person name="Albert R."/>
            <person name="Binder M."/>
            <person name="Bloem J."/>
            <person name="Labutti K."/>
            <person name="Salamov A."/>
            <person name="Andreopoulos B."/>
            <person name="Baker S."/>
            <person name="Barry K."/>
            <person name="Bills G."/>
            <person name="Bluhm B."/>
            <person name="Cannon C."/>
            <person name="Castanera R."/>
            <person name="Culley D."/>
            <person name="Daum C."/>
            <person name="Ezra D."/>
            <person name="Gonzalez J."/>
            <person name="Henrissat B."/>
            <person name="Kuo A."/>
            <person name="Liang C."/>
            <person name="Lipzen A."/>
            <person name="Lutzoni F."/>
            <person name="Magnuson J."/>
            <person name="Mondo S."/>
            <person name="Nolan M."/>
            <person name="Ohm R."/>
            <person name="Pangilinan J."/>
            <person name="Park H.-J."/>
            <person name="Ramirez L."/>
            <person name="Alfaro M."/>
            <person name="Sun H."/>
            <person name="Tritt A."/>
            <person name="Yoshinaga Y."/>
            <person name="Zwiers L.-H."/>
            <person name="Turgeon B."/>
            <person name="Goodwin S."/>
            <person name="Spatafora J."/>
            <person name="Crous P."/>
            <person name="Grigoriev I."/>
        </authorList>
    </citation>
    <scope>NUCLEOTIDE SEQUENCE</scope>
    <source>
        <strain evidence="3">CBS 130266</strain>
    </source>
</reference>
<sequence>MMILHTAAAATALLSVAIAQLTGMKPTTTIATATITPSSSSIVMIPELSCSNTCIKRACLGQWPQSCLCANQQKVDCWKKCGGVKPVLMDCGVDTSPDITSTVTALPKPCIPGPDSHCKRDGHLHTSPHNKVIYPEPTPFAKCPTGHVCTGGENDPNGLKPRTADTLPIPPPPPPRDDPPADSRYACNFDSDCVKRTIPSCCGVDTEGCARPDAVFSKPDCKDFFGTCGWPRIEACACQNNQCVGLPLVPSSTVVTSTPPTTTKKTTTAPPPTYTPAKLTPGEHCVTNSLVNPCRSDSTCVSWPCEKQAFGHDFPHCKKEHGQCIFLRTCELKPKEYVKPMITHCTSSVAVTRAFSVIPTTAHTTSSKYSYPPLSTATLQARRVTAPAEDVGDIKFCSDNNMKGVCNSYSIPDYQCTKLTEGGLSSFNFNTRPGANIVGLSCWFYHEESCTGPFFYSDHSKNDLAAPFNDNIHSFRCATRLGNTVGDAVSNARKRYQLPG</sequence>
<feature type="chain" id="PRO_5040108993" evidence="2">
    <location>
        <begin position="20"/>
        <end position="500"/>
    </location>
</feature>
<feature type="compositionally biased region" description="Low complexity" evidence="1">
    <location>
        <begin position="254"/>
        <end position="268"/>
    </location>
</feature>
<proteinExistence type="predicted"/>
<evidence type="ECO:0000313" key="3">
    <source>
        <dbReference type="EMBL" id="KAF2433681.1"/>
    </source>
</evidence>
<keyword evidence="4" id="KW-1185">Reference proteome</keyword>
<feature type="signal peptide" evidence="2">
    <location>
        <begin position="1"/>
        <end position="19"/>
    </location>
</feature>